<evidence type="ECO:0000313" key="1">
    <source>
        <dbReference type="EMBL" id="KAG5579530.1"/>
    </source>
</evidence>
<protein>
    <recommendedName>
        <fullName evidence="3">Polyprotein protein</fullName>
    </recommendedName>
</protein>
<evidence type="ECO:0000313" key="2">
    <source>
        <dbReference type="Proteomes" id="UP000824120"/>
    </source>
</evidence>
<proteinExistence type="predicted"/>
<comment type="caution">
    <text evidence="1">The sequence shown here is derived from an EMBL/GenBank/DDBJ whole genome shotgun (WGS) entry which is preliminary data.</text>
</comment>
<dbReference type="Proteomes" id="UP000824120">
    <property type="component" value="Chromosome 10"/>
</dbReference>
<name>A0A9J5WUR8_SOLCO</name>
<organism evidence="1 2">
    <name type="scientific">Solanum commersonii</name>
    <name type="common">Commerson's wild potato</name>
    <name type="synonym">Commerson's nightshade</name>
    <dbReference type="NCBI Taxonomy" id="4109"/>
    <lineage>
        <taxon>Eukaryota</taxon>
        <taxon>Viridiplantae</taxon>
        <taxon>Streptophyta</taxon>
        <taxon>Embryophyta</taxon>
        <taxon>Tracheophyta</taxon>
        <taxon>Spermatophyta</taxon>
        <taxon>Magnoliopsida</taxon>
        <taxon>eudicotyledons</taxon>
        <taxon>Gunneridae</taxon>
        <taxon>Pentapetalae</taxon>
        <taxon>asterids</taxon>
        <taxon>lamiids</taxon>
        <taxon>Solanales</taxon>
        <taxon>Solanaceae</taxon>
        <taxon>Solanoideae</taxon>
        <taxon>Solaneae</taxon>
        <taxon>Solanum</taxon>
    </lineage>
</organism>
<dbReference type="AlphaFoldDB" id="A0A9J5WUR8"/>
<keyword evidence="2" id="KW-1185">Reference proteome</keyword>
<dbReference type="EMBL" id="JACXVP010000010">
    <property type="protein sequence ID" value="KAG5579530.1"/>
    <property type="molecule type" value="Genomic_DNA"/>
</dbReference>
<evidence type="ECO:0008006" key="3">
    <source>
        <dbReference type="Google" id="ProtNLM"/>
    </source>
</evidence>
<reference evidence="1 2" key="1">
    <citation type="submission" date="2020-09" db="EMBL/GenBank/DDBJ databases">
        <title>De no assembly of potato wild relative species, Solanum commersonii.</title>
        <authorList>
            <person name="Cho K."/>
        </authorList>
    </citation>
    <scope>NUCLEOTIDE SEQUENCE [LARGE SCALE GENOMIC DNA]</scope>
    <source>
        <strain evidence="1">LZ3.2</strain>
        <tissue evidence="1">Leaf</tissue>
    </source>
</reference>
<sequence length="98" mass="10452">MGQLAHSADRHATRLEASILGIIQTTLADVVTPLSATIDALAARIALPPDDVRVEEAADPESEAETDEKMLGVADEASYEGLTETEEAMDAYKNINII</sequence>
<accession>A0A9J5WUR8</accession>
<gene>
    <name evidence="1" type="ORF">H5410_050157</name>
</gene>